<dbReference type="InterPro" id="IPR046162">
    <property type="entry name" value="DUF6164"/>
</dbReference>
<reference evidence="2 3" key="1">
    <citation type="submission" date="2019-07" db="EMBL/GenBank/DDBJ databases">
        <title>Draft genome for Aliikangiella sp. M105.</title>
        <authorList>
            <person name="Wang G."/>
        </authorList>
    </citation>
    <scope>NUCLEOTIDE SEQUENCE [LARGE SCALE GENOMIC DNA]</scope>
    <source>
        <strain evidence="2 3">M105</strain>
    </source>
</reference>
<sequence>MAKLLFKLNSVPEDEADEIRLLLDESEINYYETSSGNWGLSFAAIWLNDEQQYEQAKQLIDQYQKERYQRVSEQRQAQRDAGEHTTLWQALKQSPIRFSAVIVFVSVVLYFSIIPFFPN</sequence>
<dbReference type="Pfam" id="PF19661">
    <property type="entry name" value="DUF6164"/>
    <property type="match status" value="1"/>
</dbReference>
<protein>
    <recommendedName>
        <fullName evidence="4">DUF2007 domain-containing protein</fullName>
    </recommendedName>
</protein>
<dbReference type="OrthoDB" id="5569385at2"/>
<accession>A0A545UJS1</accession>
<evidence type="ECO:0008006" key="4">
    <source>
        <dbReference type="Google" id="ProtNLM"/>
    </source>
</evidence>
<keyword evidence="1" id="KW-1133">Transmembrane helix</keyword>
<feature type="transmembrane region" description="Helical" evidence="1">
    <location>
        <begin position="98"/>
        <end position="117"/>
    </location>
</feature>
<proteinExistence type="predicted"/>
<evidence type="ECO:0000313" key="3">
    <source>
        <dbReference type="Proteomes" id="UP000315439"/>
    </source>
</evidence>
<dbReference type="Proteomes" id="UP000315439">
    <property type="component" value="Unassembled WGS sequence"/>
</dbReference>
<gene>
    <name evidence="2" type="ORF">FLL46_02165</name>
</gene>
<keyword evidence="3" id="KW-1185">Reference proteome</keyword>
<organism evidence="2 3">
    <name type="scientific">Aliikangiella coralliicola</name>
    <dbReference type="NCBI Taxonomy" id="2592383"/>
    <lineage>
        <taxon>Bacteria</taxon>
        <taxon>Pseudomonadati</taxon>
        <taxon>Pseudomonadota</taxon>
        <taxon>Gammaproteobacteria</taxon>
        <taxon>Oceanospirillales</taxon>
        <taxon>Pleioneaceae</taxon>
        <taxon>Aliikangiella</taxon>
    </lineage>
</organism>
<evidence type="ECO:0000313" key="2">
    <source>
        <dbReference type="EMBL" id="TQV89709.1"/>
    </source>
</evidence>
<dbReference type="AlphaFoldDB" id="A0A545UJS1"/>
<name>A0A545UJS1_9GAMM</name>
<dbReference type="EMBL" id="VIKS01000001">
    <property type="protein sequence ID" value="TQV89709.1"/>
    <property type="molecule type" value="Genomic_DNA"/>
</dbReference>
<comment type="caution">
    <text evidence="2">The sequence shown here is derived from an EMBL/GenBank/DDBJ whole genome shotgun (WGS) entry which is preliminary data.</text>
</comment>
<keyword evidence="1" id="KW-0472">Membrane</keyword>
<keyword evidence="1" id="KW-0812">Transmembrane</keyword>
<dbReference type="RefSeq" id="WP_142891773.1">
    <property type="nucleotide sequence ID" value="NZ_ML660160.1"/>
</dbReference>
<evidence type="ECO:0000256" key="1">
    <source>
        <dbReference type="SAM" id="Phobius"/>
    </source>
</evidence>